<dbReference type="EMBL" id="JASEJX010000013">
    <property type="protein sequence ID" value="KAK4517982.1"/>
    <property type="molecule type" value="Genomic_DNA"/>
</dbReference>
<evidence type="ECO:0000256" key="2">
    <source>
        <dbReference type="ARBA" id="ARBA00022553"/>
    </source>
</evidence>
<dbReference type="PROSITE" id="PS50110">
    <property type="entry name" value="RESPONSE_REGULATORY"/>
    <property type="match status" value="1"/>
</dbReference>
<evidence type="ECO:0000256" key="4">
    <source>
        <dbReference type="ARBA" id="ARBA00023015"/>
    </source>
</evidence>
<feature type="coiled-coil region" evidence="10">
    <location>
        <begin position="152"/>
        <end position="189"/>
    </location>
</feature>
<dbReference type="GO" id="GO:0006357">
    <property type="term" value="P:regulation of transcription by RNA polymerase II"/>
    <property type="evidence" value="ECO:0007669"/>
    <property type="project" value="UniProtKB-UniRule"/>
</dbReference>
<feature type="compositionally biased region" description="Basic and acidic residues" evidence="11">
    <location>
        <begin position="679"/>
        <end position="695"/>
    </location>
</feature>
<dbReference type="SMART" id="SM00448">
    <property type="entry name" value="REC"/>
    <property type="match status" value="1"/>
</dbReference>
<feature type="modified residue" description="4-aspartylphosphate" evidence="9">
    <location>
        <position position="449"/>
    </location>
</feature>
<dbReference type="GO" id="GO:0043565">
    <property type="term" value="F:sequence-specific DNA binding"/>
    <property type="evidence" value="ECO:0007669"/>
    <property type="project" value="InterPro"/>
</dbReference>
<reference evidence="13 14" key="1">
    <citation type="submission" date="2022-11" db="EMBL/GenBank/DDBJ databases">
        <title>Mucor velutinosus strain NIH1002 WGS.</title>
        <authorList>
            <person name="Subramanian P."/>
            <person name="Mullikin J.C."/>
            <person name="Segre J.A."/>
            <person name="Zelazny A.M."/>
        </authorList>
    </citation>
    <scope>NUCLEOTIDE SEQUENCE [LARGE SCALE GENOMIC DNA]</scope>
    <source>
        <strain evidence="13 14">NIH1002</strain>
    </source>
</reference>
<organism evidence="13 14">
    <name type="scientific">Mucor velutinosus</name>
    <dbReference type="NCBI Taxonomy" id="708070"/>
    <lineage>
        <taxon>Eukaryota</taxon>
        <taxon>Fungi</taxon>
        <taxon>Fungi incertae sedis</taxon>
        <taxon>Mucoromycota</taxon>
        <taxon>Mucoromycotina</taxon>
        <taxon>Mucoromycetes</taxon>
        <taxon>Mucorales</taxon>
        <taxon>Mucorineae</taxon>
        <taxon>Mucoraceae</taxon>
        <taxon>Mucor</taxon>
    </lineage>
</organism>
<keyword evidence="5 8" id="KW-0238">DNA-binding</keyword>
<dbReference type="PROSITE" id="PS00434">
    <property type="entry name" value="HSF_DOMAIN"/>
    <property type="match status" value="1"/>
</dbReference>
<dbReference type="InterPro" id="IPR000232">
    <property type="entry name" value="HSF_DNA-bd"/>
</dbReference>
<dbReference type="FunFam" id="3.40.50.2300:FF:000212">
    <property type="entry name" value="Stress response regulator/HFS transcription factor"/>
    <property type="match status" value="1"/>
</dbReference>
<evidence type="ECO:0000256" key="5">
    <source>
        <dbReference type="ARBA" id="ARBA00023125"/>
    </source>
</evidence>
<dbReference type="PANTHER" id="PTHR45339">
    <property type="entry name" value="HYBRID SIGNAL TRANSDUCTION HISTIDINE KINASE J"/>
    <property type="match status" value="1"/>
</dbReference>
<dbReference type="AlphaFoldDB" id="A0AAN7DI96"/>
<feature type="compositionally biased region" description="Low complexity" evidence="11">
    <location>
        <begin position="376"/>
        <end position="389"/>
    </location>
</feature>
<dbReference type="SUPFAM" id="SSF52172">
    <property type="entry name" value="CheY-like"/>
    <property type="match status" value="1"/>
</dbReference>
<evidence type="ECO:0000256" key="9">
    <source>
        <dbReference type="PROSITE-ProRule" id="PRU00169"/>
    </source>
</evidence>
<evidence type="ECO:0000256" key="10">
    <source>
        <dbReference type="SAM" id="Coils"/>
    </source>
</evidence>
<dbReference type="Gene3D" id="1.10.10.10">
    <property type="entry name" value="Winged helix-like DNA-binding domain superfamily/Winged helix DNA-binding domain"/>
    <property type="match status" value="1"/>
</dbReference>
<dbReference type="SUPFAM" id="SSF46785">
    <property type="entry name" value="Winged helix' DNA-binding domain"/>
    <property type="match status" value="1"/>
</dbReference>
<sequence length="695" mass="76817">MMKQTKTTSKITESSGSVPEFIQKLFRMLENKAFIDTFCWNEKGTTFIVKDTNEFSRTILPKHFKHCNFASFVRQLNKYDFHKVRNGDDGQKVHGDQAWEFVHPKFMRDRRDLLEDIKRKAPGNKQKKDESPNNVSQDAIKQEDIPLNTNSMQEIRNIGANLQSQIDQLKKARNAMEDKINKLKQTDNQIIVELSEFSKNMMAKDDIIKQFLKSVTEKDTSGAPQARCLLDSYTRIAESNKEQLINLNKQLGIAPAKLENEPKYQAEASSTAPMHKSILNLQQQEQQLPPQPPPINSTDAETASAAAAAASMNAGSLIGSPLKTADGLTFVTLGRLSSNMSVRDNQPAIEIMAADQTPTLGTTLQRPVGGLKRKAPSTASPSSTSSPSSNNQVSWTVPPRILLVDDDSVYRDLSGKLLSVIGCTIDLAKDGVEALKKMGLEKYDLILMDIVMPKMDGISATRSIRQYDALTPIISMTSNFTDNDIMQYIGSGMTDILPKPFSKRTLYQMLEKYCAHLKAIQRVQGLDPSSSTSIPQALGVNLLPMTGNATNTIKEESSTSSSSPSQHQQQQTSAYSSMPSSSNGSTPSSTQSAFPLAPYPYPVTMNSVPTEISNGDFKNVTNNDIPNVTFWPQQQPQQQDPPPAIIPNDGKFTWAVPTSTMNEQAQQVFDPVAVALNESSKRSRMESSSHSQQDH</sequence>
<dbReference type="FunFam" id="1.10.10.10:FF:000027">
    <property type="entry name" value="Heat shock transcription factor 1"/>
    <property type="match status" value="1"/>
</dbReference>
<dbReference type="CDD" id="cd17546">
    <property type="entry name" value="REC_hyHK_CKI1_RcsC-like"/>
    <property type="match status" value="1"/>
</dbReference>
<dbReference type="GO" id="GO:0005634">
    <property type="term" value="C:nucleus"/>
    <property type="evidence" value="ECO:0007669"/>
    <property type="project" value="UniProtKB-SubCell"/>
</dbReference>
<dbReference type="InterPro" id="IPR014402">
    <property type="entry name" value="Sig_transdc_resp-reg_Skn7"/>
</dbReference>
<comment type="caution">
    <text evidence="13">The sequence shown here is derived from an EMBL/GenBank/DDBJ whole genome shotgun (WGS) entry which is preliminary data.</text>
</comment>
<keyword evidence="2 9" id="KW-0597">Phosphoprotein</keyword>
<dbReference type="RefSeq" id="XP_064684648.1">
    <property type="nucleotide sequence ID" value="XM_064820728.1"/>
</dbReference>
<evidence type="ECO:0000313" key="13">
    <source>
        <dbReference type="EMBL" id="KAK4517982.1"/>
    </source>
</evidence>
<dbReference type="InterPro" id="IPR036390">
    <property type="entry name" value="WH_DNA-bd_sf"/>
</dbReference>
<dbReference type="SMART" id="SM00415">
    <property type="entry name" value="HSF"/>
    <property type="match status" value="1"/>
</dbReference>
<dbReference type="InterPro" id="IPR011006">
    <property type="entry name" value="CheY-like_superfamily"/>
</dbReference>
<dbReference type="Pfam" id="PF00072">
    <property type="entry name" value="Response_reg"/>
    <property type="match status" value="1"/>
</dbReference>
<dbReference type="Gene3D" id="3.40.50.2300">
    <property type="match status" value="1"/>
</dbReference>
<evidence type="ECO:0000256" key="11">
    <source>
        <dbReference type="SAM" id="MobiDB-lite"/>
    </source>
</evidence>
<dbReference type="PRINTS" id="PR00056">
    <property type="entry name" value="HSFDOMAIN"/>
</dbReference>
<evidence type="ECO:0000313" key="14">
    <source>
        <dbReference type="Proteomes" id="UP001304243"/>
    </source>
</evidence>
<dbReference type="GO" id="GO:0000156">
    <property type="term" value="F:phosphorelay response regulator activity"/>
    <property type="evidence" value="ECO:0007669"/>
    <property type="project" value="InterPro"/>
</dbReference>
<dbReference type="GeneID" id="89945033"/>
<keyword evidence="7 8" id="KW-0539">Nucleus</keyword>
<keyword evidence="14" id="KW-1185">Reference proteome</keyword>
<feature type="compositionally biased region" description="Low complexity" evidence="11">
    <location>
        <begin position="558"/>
        <end position="592"/>
    </location>
</feature>
<feature type="domain" description="Response regulatory" evidence="12">
    <location>
        <begin position="400"/>
        <end position="514"/>
    </location>
</feature>
<evidence type="ECO:0000256" key="7">
    <source>
        <dbReference type="ARBA" id="ARBA00023242"/>
    </source>
</evidence>
<dbReference type="InterPro" id="IPR001789">
    <property type="entry name" value="Sig_transdc_resp-reg_receiver"/>
</dbReference>
<comment type="subcellular location">
    <subcellularLocation>
        <location evidence="1 8">Nucleus</location>
    </subcellularLocation>
</comment>
<name>A0AAN7DI96_9FUNG</name>
<protein>
    <recommendedName>
        <fullName evidence="8">Transcription factor</fullName>
    </recommendedName>
</protein>
<evidence type="ECO:0000256" key="1">
    <source>
        <dbReference type="ARBA" id="ARBA00004123"/>
    </source>
</evidence>
<accession>A0AAN7DI96</accession>
<dbReference type="Proteomes" id="UP001304243">
    <property type="component" value="Unassembled WGS sequence"/>
</dbReference>
<feature type="region of interest" description="Disordered" evidence="11">
    <location>
        <begin position="552"/>
        <end position="593"/>
    </location>
</feature>
<dbReference type="GO" id="GO:0003700">
    <property type="term" value="F:DNA-binding transcription factor activity"/>
    <property type="evidence" value="ECO:0007669"/>
    <property type="project" value="UniProtKB-UniRule"/>
</dbReference>
<dbReference type="Pfam" id="PF00447">
    <property type="entry name" value="HSF_DNA-bind"/>
    <property type="match status" value="1"/>
</dbReference>
<dbReference type="PIRSF" id="PIRSF002595">
    <property type="entry name" value="RR_SKN7"/>
    <property type="match status" value="1"/>
</dbReference>
<evidence type="ECO:0000256" key="6">
    <source>
        <dbReference type="ARBA" id="ARBA00023163"/>
    </source>
</evidence>
<keyword evidence="4 8" id="KW-0805">Transcription regulation</keyword>
<feature type="region of interest" description="Disordered" evidence="11">
    <location>
        <begin position="118"/>
        <end position="146"/>
    </location>
</feature>
<evidence type="ECO:0000256" key="8">
    <source>
        <dbReference type="PIRNR" id="PIRNR002595"/>
    </source>
</evidence>
<feature type="region of interest" description="Disordered" evidence="11">
    <location>
        <begin position="360"/>
        <end position="393"/>
    </location>
</feature>
<proteinExistence type="predicted"/>
<dbReference type="PANTHER" id="PTHR45339:SF1">
    <property type="entry name" value="HYBRID SIGNAL TRANSDUCTION HISTIDINE KINASE J"/>
    <property type="match status" value="1"/>
</dbReference>
<gene>
    <name evidence="13" type="ORF">ATC70_001331</name>
</gene>
<keyword evidence="10" id="KW-0175">Coiled coil</keyword>
<keyword evidence="3" id="KW-0902">Two-component regulatory system</keyword>
<feature type="region of interest" description="Disordered" evidence="11">
    <location>
        <begin position="662"/>
        <end position="695"/>
    </location>
</feature>
<evidence type="ECO:0000256" key="3">
    <source>
        <dbReference type="ARBA" id="ARBA00023012"/>
    </source>
</evidence>
<evidence type="ECO:0000259" key="12">
    <source>
        <dbReference type="PROSITE" id="PS50110"/>
    </source>
</evidence>
<dbReference type="InterPro" id="IPR036388">
    <property type="entry name" value="WH-like_DNA-bd_sf"/>
</dbReference>
<keyword evidence="6 8" id="KW-0804">Transcription</keyword>